<keyword evidence="2" id="KW-1185">Reference proteome</keyword>
<sequence length="99" mass="10631">MVAWRLGRCSEFLGFWRAGEEEARRHPDTLRHASVASASPAKHFAYSNKTEAFASSPSLKGALVVGSIVNGPDGLLSRLSFIGSGEDPVPTNTIPAYTR</sequence>
<reference evidence="2" key="2">
    <citation type="submission" date="2019-10" db="EMBL/GenBank/DDBJ databases">
        <title>A de novo genome assembly of a pear dwarfing rootstock.</title>
        <authorList>
            <person name="Wang F."/>
            <person name="Wang J."/>
            <person name="Li S."/>
            <person name="Zhang Y."/>
            <person name="Fang M."/>
            <person name="Ma L."/>
            <person name="Zhao Y."/>
            <person name="Jiang S."/>
        </authorList>
    </citation>
    <scope>NUCLEOTIDE SEQUENCE [LARGE SCALE GENOMIC DNA]</scope>
</reference>
<comment type="caution">
    <text evidence="1">The sequence shown here is derived from an EMBL/GenBank/DDBJ whole genome shotgun (WGS) entry which is preliminary data.</text>
</comment>
<name>A0A5N5G4Q4_9ROSA</name>
<accession>A0A5N5G4Q4</accession>
<dbReference type="AlphaFoldDB" id="A0A5N5G4Q4"/>
<evidence type="ECO:0000313" key="2">
    <source>
        <dbReference type="Proteomes" id="UP000327157"/>
    </source>
</evidence>
<evidence type="ECO:0000313" key="1">
    <source>
        <dbReference type="EMBL" id="KAB2610218.1"/>
    </source>
</evidence>
<reference evidence="1 2" key="3">
    <citation type="submission" date="2019-11" db="EMBL/GenBank/DDBJ databases">
        <title>A de novo genome assembly of a pear dwarfing rootstock.</title>
        <authorList>
            <person name="Wang F."/>
            <person name="Wang J."/>
            <person name="Li S."/>
            <person name="Zhang Y."/>
            <person name="Fang M."/>
            <person name="Ma L."/>
            <person name="Zhao Y."/>
            <person name="Jiang S."/>
        </authorList>
    </citation>
    <scope>NUCLEOTIDE SEQUENCE [LARGE SCALE GENOMIC DNA]</scope>
    <source>
        <strain evidence="1">S2</strain>
        <tissue evidence="1">Leaf</tissue>
    </source>
</reference>
<dbReference type="Proteomes" id="UP000327157">
    <property type="component" value="Chromosome 17"/>
</dbReference>
<dbReference type="EMBL" id="SMOL01000487">
    <property type="protein sequence ID" value="KAB2610218.1"/>
    <property type="molecule type" value="Genomic_DNA"/>
</dbReference>
<protein>
    <submittedName>
        <fullName evidence="1">Uncharacterized protein</fullName>
    </submittedName>
</protein>
<organism evidence="1 2">
    <name type="scientific">Pyrus ussuriensis x Pyrus communis</name>
    <dbReference type="NCBI Taxonomy" id="2448454"/>
    <lineage>
        <taxon>Eukaryota</taxon>
        <taxon>Viridiplantae</taxon>
        <taxon>Streptophyta</taxon>
        <taxon>Embryophyta</taxon>
        <taxon>Tracheophyta</taxon>
        <taxon>Spermatophyta</taxon>
        <taxon>Magnoliopsida</taxon>
        <taxon>eudicotyledons</taxon>
        <taxon>Gunneridae</taxon>
        <taxon>Pentapetalae</taxon>
        <taxon>rosids</taxon>
        <taxon>fabids</taxon>
        <taxon>Rosales</taxon>
        <taxon>Rosaceae</taxon>
        <taxon>Amygdaloideae</taxon>
        <taxon>Maleae</taxon>
        <taxon>Pyrus</taxon>
    </lineage>
</organism>
<proteinExistence type="predicted"/>
<reference evidence="1 2" key="1">
    <citation type="submission" date="2019-09" db="EMBL/GenBank/DDBJ databases">
        <authorList>
            <person name="Ou C."/>
        </authorList>
    </citation>
    <scope>NUCLEOTIDE SEQUENCE [LARGE SCALE GENOMIC DNA]</scope>
    <source>
        <strain evidence="1">S2</strain>
        <tissue evidence="1">Leaf</tissue>
    </source>
</reference>
<gene>
    <name evidence="1" type="ORF">D8674_018250</name>
</gene>